<name>A0A5A7R8H1_STRAF</name>
<accession>A0A5A7R8H1</accession>
<sequence length="289" mass="32332">MVSRFGTSILMLRPSILSKSHNTKCLSPGDASSLTLTFLNFQQRLRTRHLSKGQPNIFVSKVPPSTWTCLRVSLRKLLNRTLSTGLSLHLHRCISSRDSAKNTAEGRAVIIGIHLSRRKMTGRETGLHKSRRSLCMERLEVGGGGVDGDKVLLCSIEQYFEESRLGRVDPLWRHGLQRMRERVRVIKEGYKAGNLKSVKPKIYNGCHNAFTSNFAEDNCDVSRPHNAKVRGGDVGTGLDSNTHDLKETFQKTPLPSNIDVLGGQHKSLLKKIMPLNESLAMVVYHPQEL</sequence>
<protein>
    <submittedName>
        <fullName evidence="1">Mitochondrial division protein 1</fullName>
    </submittedName>
</protein>
<evidence type="ECO:0000313" key="1">
    <source>
        <dbReference type="EMBL" id="GER54015.1"/>
    </source>
</evidence>
<gene>
    <name evidence="1" type="ORF">STAS_31569</name>
</gene>
<dbReference type="EMBL" id="BKCP01010848">
    <property type="protein sequence ID" value="GER54015.1"/>
    <property type="molecule type" value="Genomic_DNA"/>
</dbReference>
<proteinExistence type="predicted"/>
<keyword evidence="2" id="KW-1185">Reference proteome</keyword>
<dbReference type="AlphaFoldDB" id="A0A5A7R8H1"/>
<reference evidence="2" key="1">
    <citation type="journal article" date="2019" name="Curr. Biol.">
        <title>Genome Sequence of Striga asiatica Provides Insight into the Evolution of Plant Parasitism.</title>
        <authorList>
            <person name="Yoshida S."/>
            <person name="Kim S."/>
            <person name="Wafula E.K."/>
            <person name="Tanskanen J."/>
            <person name="Kim Y.M."/>
            <person name="Honaas L."/>
            <person name="Yang Z."/>
            <person name="Spallek T."/>
            <person name="Conn C.E."/>
            <person name="Ichihashi Y."/>
            <person name="Cheong K."/>
            <person name="Cui S."/>
            <person name="Der J.P."/>
            <person name="Gundlach H."/>
            <person name="Jiao Y."/>
            <person name="Hori C."/>
            <person name="Ishida J.K."/>
            <person name="Kasahara H."/>
            <person name="Kiba T."/>
            <person name="Kim M.S."/>
            <person name="Koo N."/>
            <person name="Laohavisit A."/>
            <person name="Lee Y.H."/>
            <person name="Lumba S."/>
            <person name="McCourt P."/>
            <person name="Mortimer J.C."/>
            <person name="Mutuku J.M."/>
            <person name="Nomura T."/>
            <person name="Sasaki-Sekimoto Y."/>
            <person name="Seto Y."/>
            <person name="Wang Y."/>
            <person name="Wakatake T."/>
            <person name="Sakakibara H."/>
            <person name="Demura T."/>
            <person name="Yamaguchi S."/>
            <person name="Yoneyama K."/>
            <person name="Manabe R.I."/>
            <person name="Nelson D.C."/>
            <person name="Schulman A.H."/>
            <person name="Timko M.P."/>
            <person name="dePamphilis C.W."/>
            <person name="Choi D."/>
            <person name="Shirasu K."/>
        </authorList>
    </citation>
    <scope>NUCLEOTIDE SEQUENCE [LARGE SCALE GENOMIC DNA]</scope>
    <source>
        <strain evidence="2">cv. UVA1</strain>
    </source>
</reference>
<dbReference type="Proteomes" id="UP000325081">
    <property type="component" value="Unassembled WGS sequence"/>
</dbReference>
<organism evidence="1 2">
    <name type="scientific">Striga asiatica</name>
    <name type="common">Asiatic witchweed</name>
    <name type="synonym">Buchnera asiatica</name>
    <dbReference type="NCBI Taxonomy" id="4170"/>
    <lineage>
        <taxon>Eukaryota</taxon>
        <taxon>Viridiplantae</taxon>
        <taxon>Streptophyta</taxon>
        <taxon>Embryophyta</taxon>
        <taxon>Tracheophyta</taxon>
        <taxon>Spermatophyta</taxon>
        <taxon>Magnoliopsida</taxon>
        <taxon>eudicotyledons</taxon>
        <taxon>Gunneridae</taxon>
        <taxon>Pentapetalae</taxon>
        <taxon>asterids</taxon>
        <taxon>lamiids</taxon>
        <taxon>Lamiales</taxon>
        <taxon>Orobanchaceae</taxon>
        <taxon>Buchnereae</taxon>
        <taxon>Striga</taxon>
    </lineage>
</organism>
<comment type="caution">
    <text evidence="1">The sequence shown here is derived from an EMBL/GenBank/DDBJ whole genome shotgun (WGS) entry which is preliminary data.</text>
</comment>
<evidence type="ECO:0000313" key="2">
    <source>
        <dbReference type="Proteomes" id="UP000325081"/>
    </source>
</evidence>